<protein>
    <submittedName>
        <fullName evidence="1">Uncharacterized protein</fullName>
    </submittedName>
</protein>
<dbReference type="Pfam" id="PF00240">
    <property type="entry name" value="ubiquitin"/>
    <property type="match status" value="1"/>
</dbReference>
<organism evidence="1 2">
    <name type="scientific">Caenorhabditis remanei</name>
    <name type="common">Caenorhabditis vulgaris</name>
    <dbReference type="NCBI Taxonomy" id="31234"/>
    <lineage>
        <taxon>Eukaryota</taxon>
        <taxon>Metazoa</taxon>
        <taxon>Ecdysozoa</taxon>
        <taxon>Nematoda</taxon>
        <taxon>Chromadorea</taxon>
        <taxon>Rhabditida</taxon>
        <taxon>Rhabditina</taxon>
        <taxon>Rhabditomorpha</taxon>
        <taxon>Rhabditoidea</taxon>
        <taxon>Rhabditidae</taxon>
        <taxon>Peloderinae</taxon>
        <taxon>Caenorhabditis</taxon>
    </lineage>
</organism>
<comment type="caution">
    <text evidence="1">The sequence shown here is derived from an EMBL/GenBank/DDBJ whole genome shotgun (WGS) entry which is preliminary data.</text>
</comment>
<accession>A0A260ZAL2</accession>
<dbReference type="InterPro" id="IPR000626">
    <property type="entry name" value="Ubiquitin-like_dom"/>
</dbReference>
<dbReference type="SUPFAM" id="SSF54236">
    <property type="entry name" value="Ubiquitin-like"/>
    <property type="match status" value="2"/>
</dbReference>
<dbReference type="PROSITE" id="PS50053">
    <property type="entry name" value="UBIQUITIN_2"/>
    <property type="match status" value="1"/>
</dbReference>
<dbReference type="EMBL" id="NMWX01000196">
    <property type="protein sequence ID" value="OZF82721.1"/>
    <property type="molecule type" value="Genomic_DNA"/>
</dbReference>
<dbReference type="OrthoDB" id="442921at2759"/>
<dbReference type="InterPro" id="IPR029071">
    <property type="entry name" value="Ubiquitin-like_domsf"/>
</dbReference>
<dbReference type="STRING" id="31234.E3MCU6"/>
<dbReference type="eggNOG" id="ENOG502T0BP">
    <property type="taxonomic scope" value="Eukaryota"/>
</dbReference>
<dbReference type="Proteomes" id="UP000216624">
    <property type="component" value="Unassembled WGS sequence"/>
</dbReference>
<dbReference type="HOGENOM" id="CLU_847934_0_0_1"/>
<reference evidence="1" key="1">
    <citation type="submission" date="2017-08" db="EMBL/GenBank/DDBJ databases">
        <authorList>
            <person name="de Groot N.N."/>
        </authorList>
    </citation>
    <scope>NUCLEOTIDE SEQUENCE [LARGE SCALE GENOMIC DNA]</scope>
    <source>
        <strain evidence="1">PX439</strain>
    </source>
</reference>
<dbReference type="OMA" id="MFDDEYC"/>
<proteinExistence type="predicted"/>
<dbReference type="CTD" id="9807476"/>
<dbReference type="KEGG" id="crq:GCK72_010052"/>
<gene>
    <name evidence="1" type="ORF">FL82_09999</name>
</gene>
<evidence type="ECO:0000313" key="1">
    <source>
        <dbReference type="EMBL" id="OZF82721.1"/>
    </source>
</evidence>
<sequence length="323" mass="36957">MSDSDDNLDDDYLERRRVALQKKRQPVRVYESDSDDDFPSKKKLVAKRQREIEESKDSDDDSFVEKPDRRGEHQKHRIEDVEGEYRRKIFRTDTVIHVQNEKNDALGKAMRLAEKMCHSKSTESPERVIDQPEDPADSSIVAASFPVTVTIVDCVSRLSSTGLINKHDLPLTSTFSEIRNGLAEKWKCRVDEVTLTYNGKVIGDSETLRDIGMSPLQMPQPKVEAFKEEKKAPEVFTVEGTPDHITIKAQLKDRKKPIHIEVLKETTVEEMMQKVINVLSEGGEKCIPTIETMKVMFDDEYCINTQTCEELGLEEADCIDIYC</sequence>
<keyword evidence="2" id="KW-1185">Reference proteome</keyword>
<dbReference type="Gene3D" id="3.10.20.90">
    <property type="entry name" value="Phosphatidylinositol 3-kinase Catalytic Subunit, Chain A, domain 1"/>
    <property type="match status" value="1"/>
</dbReference>
<name>A0A260ZAL2_CAERE</name>
<feature type="non-terminal residue" evidence="1">
    <location>
        <position position="1"/>
    </location>
</feature>
<evidence type="ECO:0000313" key="2">
    <source>
        <dbReference type="Proteomes" id="UP000216624"/>
    </source>
</evidence>